<keyword evidence="5" id="KW-1185">Reference proteome</keyword>
<feature type="domain" description="Zinc-ribbon 15" evidence="3">
    <location>
        <begin position="19"/>
        <end position="67"/>
    </location>
</feature>
<dbReference type="Pfam" id="PF17032">
    <property type="entry name" value="Zn_ribbon_15"/>
    <property type="match status" value="1"/>
</dbReference>
<feature type="chain" id="PRO_5038552815" description="Zinc-ribbon 15 domain-containing protein" evidence="2">
    <location>
        <begin position="31"/>
        <end position="120"/>
    </location>
</feature>
<accession>A0A1E7JRL9</accession>
<protein>
    <recommendedName>
        <fullName evidence="3">Zinc-ribbon 15 domain-containing protein</fullName>
    </recommendedName>
</protein>
<evidence type="ECO:0000313" key="4">
    <source>
        <dbReference type="EMBL" id="OEU91379.1"/>
    </source>
</evidence>
<comment type="caution">
    <text evidence="4">The sequence shown here is derived from an EMBL/GenBank/DDBJ whole genome shotgun (WGS) entry which is preliminary data.</text>
</comment>
<feature type="region of interest" description="Disordered" evidence="1">
    <location>
        <begin position="70"/>
        <end position="120"/>
    </location>
</feature>
<evidence type="ECO:0000256" key="2">
    <source>
        <dbReference type="SAM" id="SignalP"/>
    </source>
</evidence>
<dbReference type="AlphaFoldDB" id="A0A1E7JRL9"/>
<proteinExistence type="predicted"/>
<dbReference type="PATRIC" id="fig|1075402.3.peg.5465"/>
<organism evidence="4 5">
    <name type="scientific">Streptomyces oceani</name>
    <dbReference type="NCBI Taxonomy" id="1075402"/>
    <lineage>
        <taxon>Bacteria</taxon>
        <taxon>Bacillati</taxon>
        <taxon>Actinomycetota</taxon>
        <taxon>Actinomycetes</taxon>
        <taxon>Kitasatosporales</taxon>
        <taxon>Streptomycetaceae</taxon>
        <taxon>Streptomyces</taxon>
    </lineage>
</organism>
<dbReference type="PANTHER" id="PTHR28139">
    <property type="entry name" value="UPF0768 PROTEIN YBL029C-A"/>
    <property type="match status" value="1"/>
</dbReference>
<dbReference type="EMBL" id="LJGU01000158">
    <property type="protein sequence ID" value="OEU91379.1"/>
    <property type="molecule type" value="Genomic_DNA"/>
</dbReference>
<gene>
    <name evidence="4" type="ORF">AN216_24900</name>
</gene>
<feature type="compositionally biased region" description="Low complexity" evidence="1">
    <location>
        <begin position="99"/>
        <end position="120"/>
    </location>
</feature>
<sequence>MIIFGTSSKTVQLAMLNLLCAFCGNPSAHALRKRITRFSLFFVPLFPVMPAKHHLQCTFCGAQSDVSKEDAQQLLAQGAGPGQQPGPVAQGQPQPPAGGNPYAAQPQQGGPYGQGQHPYQ</sequence>
<reference evidence="4 5" key="1">
    <citation type="journal article" date="2016" name="Front. Microbiol.">
        <title>Comparative Genomics Analysis of Streptomyces Species Reveals Their Adaptation to the Marine Environment and Their Diversity at the Genomic Level.</title>
        <authorList>
            <person name="Tian X."/>
            <person name="Zhang Z."/>
            <person name="Yang T."/>
            <person name="Chen M."/>
            <person name="Li J."/>
            <person name="Chen F."/>
            <person name="Yang J."/>
            <person name="Li W."/>
            <person name="Zhang B."/>
            <person name="Zhang Z."/>
            <person name="Wu J."/>
            <person name="Zhang C."/>
            <person name="Long L."/>
            <person name="Xiao J."/>
        </authorList>
    </citation>
    <scope>NUCLEOTIDE SEQUENCE [LARGE SCALE GENOMIC DNA]</scope>
    <source>
        <strain evidence="4 5">SCSIO 02100</strain>
    </source>
</reference>
<evidence type="ECO:0000259" key="3">
    <source>
        <dbReference type="Pfam" id="PF17032"/>
    </source>
</evidence>
<name>A0A1E7JRL9_9ACTN</name>
<feature type="signal peptide" evidence="2">
    <location>
        <begin position="1"/>
        <end position="30"/>
    </location>
</feature>
<keyword evidence="2" id="KW-0732">Signal</keyword>
<dbReference type="PANTHER" id="PTHR28139:SF1">
    <property type="entry name" value="UPF0768 PROTEIN YBL029C-A"/>
    <property type="match status" value="1"/>
</dbReference>
<dbReference type="InterPro" id="IPR031493">
    <property type="entry name" value="Zinc_ribbon_15"/>
</dbReference>
<dbReference type="Proteomes" id="UP000176101">
    <property type="component" value="Unassembled WGS sequence"/>
</dbReference>
<evidence type="ECO:0000313" key="5">
    <source>
        <dbReference type="Proteomes" id="UP000176101"/>
    </source>
</evidence>
<dbReference type="RefSeq" id="WP_070198963.1">
    <property type="nucleotide sequence ID" value="NZ_LJGU01000158.1"/>
</dbReference>
<dbReference type="OrthoDB" id="4272428at2"/>
<evidence type="ECO:0000256" key="1">
    <source>
        <dbReference type="SAM" id="MobiDB-lite"/>
    </source>
</evidence>